<evidence type="ECO:0000256" key="6">
    <source>
        <dbReference type="ARBA" id="ARBA00022741"/>
    </source>
</evidence>
<feature type="binding site" evidence="11">
    <location>
        <begin position="532"/>
        <end position="535"/>
    </location>
    <ligand>
        <name>GTP</name>
        <dbReference type="ChEBI" id="CHEBI:37565"/>
    </ligand>
</feature>
<proteinExistence type="inferred from homology"/>
<dbReference type="Gene3D" id="2.170.8.10">
    <property type="entry name" value="Phosphoenolpyruvate Carboxykinase, domain 2"/>
    <property type="match status" value="1"/>
</dbReference>
<dbReference type="GO" id="GO:0004613">
    <property type="term" value="F:phosphoenolpyruvate carboxykinase (GTP) activity"/>
    <property type="evidence" value="ECO:0007669"/>
    <property type="project" value="UniProtKB-UniRule"/>
</dbReference>
<dbReference type="PROSITE" id="PS00505">
    <property type="entry name" value="PEPCK_GTP"/>
    <property type="match status" value="1"/>
</dbReference>
<keyword evidence="8 11" id="KW-0342">GTP-binding</keyword>
<feature type="binding site" evidence="11">
    <location>
        <begin position="282"/>
        <end position="287"/>
    </location>
    <ligand>
        <name>GTP</name>
        <dbReference type="ChEBI" id="CHEBI:37565"/>
    </ligand>
</feature>
<comment type="subcellular location">
    <subcellularLocation>
        <location evidence="11">Cytoplasm</location>
    </subcellularLocation>
</comment>
<feature type="binding site" evidence="11">
    <location>
        <position position="259"/>
    </location>
    <ligand>
        <name>Mn(2+)</name>
        <dbReference type="ChEBI" id="CHEBI:29035"/>
    </ligand>
</feature>
<organism evidence="14 15">
    <name type="scientific">Oceanipulchritudo coccoides</name>
    <dbReference type="NCBI Taxonomy" id="2706888"/>
    <lineage>
        <taxon>Bacteria</taxon>
        <taxon>Pseudomonadati</taxon>
        <taxon>Verrucomicrobiota</taxon>
        <taxon>Opitutia</taxon>
        <taxon>Puniceicoccales</taxon>
        <taxon>Oceanipulchritudinaceae</taxon>
        <taxon>Oceanipulchritudo</taxon>
    </lineage>
</organism>
<dbReference type="PANTHER" id="PTHR11561:SF0">
    <property type="entry name" value="PHOSPHOENOLPYRUVATE CARBOXYKINASE [GTP]-RELATED"/>
    <property type="match status" value="1"/>
</dbReference>
<keyword evidence="5 11" id="KW-0479">Metal-binding</keyword>
<keyword evidence="6 11" id="KW-0547">Nucleotide-binding</keyword>
<dbReference type="GO" id="GO:0030145">
    <property type="term" value="F:manganese ion binding"/>
    <property type="evidence" value="ECO:0007669"/>
    <property type="project" value="UniProtKB-UniRule"/>
</dbReference>
<dbReference type="Proteomes" id="UP000478417">
    <property type="component" value="Unassembled WGS sequence"/>
</dbReference>
<dbReference type="GO" id="GO:0033993">
    <property type="term" value="P:response to lipid"/>
    <property type="evidence" value="ECO:0007669"/>
    <property type="project" value="TreeGrafter"/>
</dbReference>
<dbReference type="GO" id="GO:0042594">
    <property type="term" value="P:response to starvation"/>
    <property type="evidence" value="ECO:0007669"/>
    <property type="project" value="TreeGrafter"/>
</dbReference>
<dbReference type="AlphaFoldDB" id="A0A6B2M5H9"/>
<dbReference type="HAMAP" id="MF_00452">
    <property type="entry name" value="PEPCK_GTP"/>
    <property type="match status" value="1"/>
</dbReference>
<keyword evidence="14" id="KW-0808">Transferase</keyword>
<dbReference type="GO" id="GO:0019543">
    <property type="term" value="P:propionate catabolic process"/>
    <property type="evidence" value="ECO:0007669"/>
    <property type="project" value="TreeGrafter"/>
</dbReference>
<evidence type="ECO:0000256" key="2">
    <source>
        <dbReference type="ARBA" id="ARBA00005796"/>
    </source>
</evidence>
<dbReference type="FunFam" id="3.40.449.10:FF:000005">
    <property type="entry name" value="Phosphoenolpyruvate carboxykinase [GTP]"/>
    <property type="match status" value="1"/>
</dbReference>
<sequence length="622" mass="69995">MSDTTKETIAPGCDYPLNATPLTENKDVLRWVDRITRLLKPDRVHWVDGSEEEAQALFKMMVSKGHAIKLNEEKRPNSYLFRSDPKDVARVESRTFICSPSKDDAGPTNNWMDPEKMKKKMNELSDGCMKGRTMYIIPFSMGPVGSPISKIGIEISDSAYVVVNMRIMTRVSKGIYDVLGDSRDYVRCIHSVGSPINKPEDDVPWPCNPENTYIAHFPEDKTILSIGSGYGGNALLGKKCFALRIASTIARVEGWMAEHMLILGVKDPQGRKTYVTAAFPSACGKTNFAMLIPPKPLKDQGWEVSCIGDDIAWIKPDEEGKLRAINPEAGFFGVAPGTSMETNPMALESCGRDTIFTNVALTDDGDVWWEGMDGETPKHLIDWKGNDWTPGTKDANGKPVLSSHPNSRFTAPARNCPVIDPEWENPAGVEVGAIVFGGRRMTTIPLVFQSFNWQHGVYLGATVGSEQTAAAEGKVGSMRRDPFAMLPFCGYHMGDYIRHWLKMGKTINEPPRMFHVNWFRKTEDGKWLWPGFGENTRVLKWIVQRVNGDGHAMETALGWMPRKDDLDWEGLEFSDEDWDELMKIDSETLLTQTLGHEELFLKLWDHLPKELLWQRDLLIARY</sequence>
<dbReference type="InterPro" id="IPR035078">
    <property type="entry name" value="PEP_carboxykinase_GTP_N"/>
</dbReference>
<evidence type="ECO:0000313" key="15">
    <source>
        <dbReference type="Proteomes" id="UP000478417"/>
    </source>
</evidence>
<evidence type="ECO:0000256" key="9">
    <source>
        <dbReference type="ARBA" id="ARBA00023211"/>
    </source>
</evidence>
<dbReference type="GO" id="GO:0046327">
    <property type="term" value="P:glycerol biosynthetic process from pyruvate"/>
    <property type="evidence" value="ECO:0007669"/>
    <property type="project" value="TreeGrafter"/>
</dbReference>
<keyword evidence="14" id="KW-0418">Kinase</keyword>
<feature type="binding site" evidence="11">
    <location>
        <begin position="406"/>
        <end position="408"/>
    </location>
    <ligand>
        <name>substrate</name>
    </ligand>
</feature>
<dbReference type="InterPro" id="IPR008209">
    <property type="entry name" value="PEP_carboxykinase_GTP"/>
</dbReference>
<keyword evidence="11" id="KW-0963">Cytoplasm</keyword>
<comment type="cofactor">
    <cofactor evidence="11">
        <name>Mn(2+)</name>
        <dbReference type="ChEBI" id="CHEBI:29035"/>
    </cofactor>
    <text evidence="11">Binds 1 Mn(2+) ion per subunit.</text>
</comment>
<dbReference type="GO" id="GO:0005829">
    <property type="term" value="C:cytosol"/>
    <property type="evidence" value="ECO:0007669"/>
    <property type="project" value="TreeGrafter"/>
</dbReference>
<dbReference type="GO" id="GO:0006094">
    <property type="term" value="P:gluconeogenesis"/>
    <property type="evidence" value="ECO:0007669"/>
    <property type="project" value="UniProtKB-UniRule"/>
</dbReference>
<reference evidence="14 15" key="1">
    <citation type="submission" date="2020-02" db="EMBL/GenBank/DDBJ databases">
        <title>Albibacoteraceae fam. nov., the first described family within the subdivision 4 Verrucomicrobia.</title>
        <authorList>
            <person name="Xi F."/>
        </authorList>
    </citation>
    <scope>NUCLEOTIDE SEQUENCE [LARGE SCALE GENOMIC DNA]</scope>
    <source>
        <strain evidence="14 15">CK1056</strain>
    </source>
</reference>
<dbReference type="GO" id="GO:0071333">
    <property type="term" value="P:cellular response to glucose stimulus"/>
    <property type="evidence" value="ECO:0007669"/>
    <property type="project" value="TreeGrafter"/>
</dbReference>
<evidence type="ECO:0000256" key="8">
    <source>
        <dbReference type="ARBA" id="ARBA00023134"/>
    </source>
</evidence>
<dbReference type="CDD" id="cd00819">
    <property type="entry name" value="PEPCK_GTP"/>
    <property type="match status" value="1"/>
</dbReference>
<comment type="pathway">
    <text evidence="1 11">Carbohydrate biosynthesis; gluconeogenesis.</text>
</comment>
<evidence type="ECO:0000256" key="5">
    <source>
        <dbReference type="ARBA" id="ARBA00022723"/>
    </source>
</evidence>
<dbReference type="Gene3D" id="3.90.228.20">
    <property type="match status" value="1"/>
</dbReference>
<feature type="binding site" evidence="11">
    <location>
        <position position="310"/>
    </location>
    <ligand>
        <name>Mn(2+)</name>
        <dbReference type="ChEBI" id="CHEBI:29035"/>
    </ligand>
</feature>
<comment type="catalytic activity">
    <reaction evidence="11">
        <text>oxaloacetate + GTP = phosphoenolpyruvate + GDP + CO2</text>
        <dbReference type="Rhea" id="RHEA:10388"/>
        <dbReference type="ChEBI" id="CHEBI:16452"/>
        <dbReference type="ChEBI" id="CHEBI:16526"/>
        <dbReference type="ChEBI" id="CHEBI:37565"/>
        <dbReference type="ChEBI" id="CHEBI:58189"/>
        <dbReference type="ChEBI" id="CHEBI:58702"/>
        <dbReference type="EC" id="4.1.1.32"/>
    </reaction>
</comment>
<feature type="binding site" evidence="11">
    <location>
        <position position="239"/>
    </location>
    <ligand>
        <name>Mn(2+)</name>
        <dbReference type="ChEBI" id="CHEBI:29035"/>
    </ligand>
</feature>
<dbReference type="GO" id="GO:0016301">
    <property type="term" value="F:kinase activity"/>
    <property type="evidence" value="ECO:0007669"/>
    <property type="project" value="UniProtKB-KW"/>
</dbReference>
<dbReference type="InterPro" id="IPR035077">
    <property type="entry name" value="PEP_carboxykinase_GTP_C"/>
</dbReference>
<evidence type="ECO:0000256" key="1">
    <source>
        <dbReference type="ARBA" id="ARBA00004742"/>
    </source>
</evidence>
<feature type="binding site" evidence="11">
    <location>
        <position position="408"/>
    </location>
    <ligand>
        <name>GTP</name>
        <dbReference type="ChEBI" id="CHEBI:37565"/>
    </ligand>
</feature>
<name>A0A6B2M5H9_9BACT</name>
<protein>
    <recommendedName>
        <fullName evidence="11">Phosphoenolpyruvate carboxykinase [GTP]</fullName>
        <shortName evidence="11">PEP carboxykinase</shortName>
        <shortName evidence="11">PEPCK</shortName>
        <ecNumber evidence="11">4.1.1.32</ecNumber>
    </recommendedName>
    <alternativeName>
        <fullName evidence="11">GTP-dependent phosphoenolpyruvate carboxykinase</fullName>
        <shortName evidence="11">GTP-PEPCK</shortName>
    </alternativeName>
</protein>
<dbReference type="Gene3D" id="3.40.449.10">
    <property type="entry name" value="Phosphoenolpyruvate Carboxykinase, domain 1"/>
    <property type="match status" value="1"/>
</dbReference>
<comment type="subunit">
    <text evidence="3 11">Monomer.</text>
</comment>
<keyword evidence="15" id="KW-1185">Reference proteome</keyword>
<feature type="binding site" evidence="11">
    <location>
        <position position="439"/>
    </location>
    <ligand>
        <name>GTP</name>
        <dbReference type="ChEBI" id="CHEBI:37565"/>
    </ligand>
</feature>
<feature type="binding site" evidence="11">
    <location>
        <begin position="230"/>
        <end position="232"/>
    </location>
    <ligand>
        <name>substrate</name>
    </ligand>
</feature>
<dbReference type="PANTHER" id="PTHR11561">
    <property type="entry name" value="PHOSPHOENOLPYRUVATE CARBOXYKINASE"/>
    <property type="match status" value="1"/>
</dbReference>
<dbReference type="EC" id="4.1.1.32" evidence="11"/>
<dbReference type="UniPathway" id="UPA00138"/>
<dbReference type="PIRSF" id="PIRSF001348">
    <property type="entry name" value="PEP_carboxykinase_GTP"/>
    <property type="match status" value="1"/>
</dbReference>
<keyword evidence="4 11" id="KW-0312">Gluconeogenesis</keyword>
<evidence type="ECO:0000256" key="4">
    <source>
        <dbReference type="ARBA" id="ARBA00022432"/>
    </source>
</evidence>
<feature type="active site" evidence="11">
    <location>
        <position position="283"/>
    </location>
</feature>
<dbReference type="InterPro" id="IPR008210">
    <property type="entry name" value="PEP_carboxykinase_N"/>
</dbReference>
<comment type="caution">
    <text evidence="14">The sequence shown here is derived from an EMBL/GenBank/DDBJ whole genome shotgun (WGS) entry which is preliminary data.</text>
</comment>
<evidence type="ECO:0000256" key="11">
    <source>
        <dbReference type="HAMAP-Rule" id="MF_00452"/>
    </source>
</evidence>
<dbReference type="NCBIfam" id="NF003253">
    <property type="entry name" value="PRK04210.1"/>
    <property type="match status" value="1"/>
</dbReference>
<comment type="similarity">
    <text evidence="2 11">Belongs to the phosphoenolpyruvate carboxykinase [GTP] family.</text>
</comment>
<keyword evidence="9 11" id="KW-0464">Manganese</keyword>
<dbReference type="InterPro" id="IPR013035">
    <property type="entry name" value="PEP_carboxykinase_C"/>
</dbReference>
<evidence type="ECO:0000256" key="3">
    <source>
        <dbReference type="ARBA" id="ARBA00011245"/>
    </source>
</evidence>
<keyword evidence="14" id="KW-0670">Pyruvate</keyword>
<evidence type="ECO:0000313" key="14">
    <source>
        <dbReference type="EMBL" id="NDV63065.1"/>
    </source>
</evidence>
<evidence type="ECO:0000259" key="13">
    <source>
        <dbReference type="Pfam" id="PF17297"/>
    </source>
</evidence>
<dbReference type="Pfam" id="PF00821">
    <property type="entry name" value="PEPCK_GTP"/>
    <property type="match status" value="1"/>
</dbReference>
<dbReference type="InterPro" id="IPR018091">
    <property type="entry name" value="PEP_carboxykin_GTP_CS"/>
</dbReference>
<evidence type="ECO:0000256" key="10">
    <source>
        <dbReference type="ARBA" id="ARBA00023239"/>
    </source>
</evidence>
<evidence type="ECO:0000256" key="7">
    <source>
        <dbReference type="ARBA" id="ARBA00022793"/>
    </source>
</evidence>
<dbReference type="GO" id="GO:0005525">
    <property type="term" value="F:GTP binding"/>
    <property type="evidence" value="ECO:0007669"/>
    <property type="project" value="UniProtKB-UniRule"/>
</dbReference>
<feature type="binding site" evidence="11">
    <location>
        <position position="90"/>
    </location>
    <ligand>
        <name>substrate</name>
    </ligand>
</feature>
<evidence type="ECO:0000259" key="12">
    <source>
        <dbReference type="Pfam" id="PF00821"/>
    </source>
</evidence>
<gene>
    <name evidence="11" type="primary">pckG</name>
    <name evidence="14" type="ORF">G0Q06_11425</name>
</gene>
<dbReference type="EMBL" id="JAAGNX010000003">
    <property type="protein sequence ID" value="NDV63065.1"/>
    <property type="molecule type" value="Genomic_DNA"/>
</dbReference>
<dbReference type="RefSeq" id="WP_163966048.1">
    <property type="nucleotide sequence ID" value="NZ_JAAGNX010000003.1"/>
</dbReference>
<dbReference type="SUPFAM" id="SSF68923">
    <property type="entry name" value="PEP carboxykinase N-terminal domain"/>
    <property type="match status" value="1"/>
</dbReference>
<dbReference type="GO" id="GO:0006107">
    <property type="term" value="P:oxaloacetate metabolic process"/>
    <property type="evidence" value="ECO:0007669"/>
    <property type="project" value="TreeGrafter"/>
</dbReference>
<feature type="binding site" evidence="11">
    <location>
        <position position="281"/>
    </location>
    <ligand>
        <name>substrate</name>
    </ligand>
</feature>
<keyword evidence="7 11" id="KW-0210">Decarboxylase</keyword>
<comment type="function">
    <text evidence="11">Catalyzes the conversion of oxaloacetate (OAA) to phosphoenolpyruvate (PEP), the rate-limiting step in the metabolic pathway that produces glucose from lactate and other precursors derived from the citric acid cycle.</text>
</comment>
<dbReference type="SUPFAM" id="SSF53795">
    <property type="entry name" value="PEP carboxykinase-like"/>
    <property type="match status" value="1"/>
</dbReference>
<accession>A0A6B2M5H9</accession>
<feature type="domain" description="Phosphoenolpyruvate carboxykinase GTP-utilising N-terminal" evidence="13">
    <location>
        <begin position="30"/>
        <end position="251"/>
    </location>
</feature>
<feature type="domain" description="Phosphoenolpyruvate carboxykinase C-terminal P-loop" evidence="12">
    <location>
        <begin position="255"/>
        <end position="616"/>
    </location>
</feature>
<keyword evidence="10 11" id="KW-0456">Lyase</keyword>
<dbReference type="Pfam" id="PF17297">
    <property type="entry name" value="PEPCK_N"/>
    <property type="match status" value="1"/>
</dbReference>